<dbReference type="SMART" id="SM00064">
    <property type="entry name" value="FYVE"/>
    <property type="match status" value="1"/>
</dbReference>
<dbReference type="GO" id="GO:0005085">
    <property type="term" value="F:guanyl-nucleotide exchange factor activity"/>
    <property type="evidence" value="ECO:0007669"/>
    <property type="project" value="UniProtKB-KW"/>
</dbReference>
<feature type="compositionally biased region" description="Pro residues" evidence="9">
    <location>
        <begin position="54"/>
        <end position="76"/>
    </location>
</feature>
<feature type="region of interest" description="Disordered" evidence="9">
    <location>
        <begin position="698"/>
        <end position="764"/>
    </location>
</feature>
<dbReference type="SUPFAM" id="SSF50729">
    <property type="entry name" value="PH domain-like"/>
    <property type="match status" value="2"/>
</dbReference>
<feature type="domain" description="FYVE-type" evidence="12">
    <location>
        <begin position="783"/>
        <end position="832"/>
    </location>
</feature>
<dbReference type="AlphaFoldDB" id="A0A9P1ILE4"/>
<dbReference type="Gene3D" id="1.20.900.10">
    <property type="entry name" value="Dbl homology (DH) domain"/>
    <property type="match status" value="1"/>
</dbReference>
<dbReference type="PROSITE" id="PS50010">
    <property type="entry name" value="DH_2"/>
    <property type="match status" value="1"/>
</dbReference>
<evidence type="ECO:0000256" key="1">
    <source>
        <dbReference type="ARBA" id="ARBA00004245"/>
    </source>
</evidence>
<sequence>MKYYDSSVDCMVMKSVDEEQQKTTPGAIRRIVAEFEGNGGILRRKDEGFKRPILPAPRSPLPPVPPPLHTKPPISPPAQFTRSASTSEVGLRRSAGPKPKLAPKPTHLNGLLPSTSTSAIPDLPPKILVSPVPSSMSQADEDDDSLEVFTAETGEEEENGIKNRAKMLEDLGFVPRSQQQLAINGNRSRPVSEVSDDFFDDGDTTASEDEDRISRISRRRSNIGEELALPRNERKNTACTTTHSEIMNELQELMNSQNKKPSKLRRQSNLDGREIPAEIGKLRDKKTGRHNSLFVGSSDLSDSHLSRITTNSSIMSDRSSTLTNTSGVGEVPDYYTGDEEEDKRLKKLHYAAMEFQKVQGNFVKYLTEMAYSYPDYMERFGKGIGKDLLQNDNVVLQIKKVLLQILPIHKNILDEINGVISNWNSETPNMANTINRYAEFLKCCQPFLDHKAEFTAQLLALRNENKDFDDATSLFETDIFKRGKKGAVIQQLDQVHQNFMRFKLLMLRYSEYLKDETEEKRIALETIEKLERVTQAVNQKMGLPTTEELTKLYYRFQCQFNVLEPGRTLIRQGDVMKQTRKEEQPRYLVLFTDCLWICRVGSTRGSHFEMNRSYRIPLEGIRVEQPDHEDYSRYLVIKSKVKSAVVIFGTEKERNQWMDDIQKATYDRKSYRRRQSEAIEKHEKNLRTLHKSRRSMIGIDEEEVERPCELGEERSRSTSRSGDSGGDGGFSSVPMTPAEVDDCQNSPSSSGMMTIGPPKKQTSEVKPVWLPDNISSECLMEKCSTEFSLINRRHHCRECGWLICKNCKGQAPLSKFDYKKQNVCPECFDKIDKLYRDGVLFPTSRLITMSDGRYLIRIGRKHESEAIEPQKLFKNPINYGFEKRNIDKKRELGTFGKIYLRNRKNAEVVRHALFRTKDLHLVLYKAELDSKPVFDLLIYGYSFCERYTDKNSWIFELRHRNQFKTNDSKEDVIRFRVDNSGSANKWSSAFKEHLMEEECVSDEN</sequence>
<dbReference type="InterPro" id="IPR017455">
    <property type="entry name" value="Znf_FYVE-rel"/>
</dbReference>
<feature type="compositionally biased region" description="Acidic residues" evidence="9">
    <location>
        <begin position="194"/>
        <end position="211"/>
    </location>
</feature>
<dbReference type="EMBL" id="CANHGI010000004">
    <property type="protein sequence ID" value="CAI5447554.1"/>
    <property type="molecule type" value="Genomic_DNA"/>
</dbReference>
<dbReference type="PROSITE" id="PS50178">
    <property type="entry name" value="ZF_FYVE"/>
    <property type="match status" value="1"/>
</dbReference>
<dbReference type="GO" id="GO:0005856">
    <property type="term" value="C:cytoskeleton"/>
    <property type="evidence" value="ECO:0007669"/>
    <property type="project" value="UniProtKB-SubCell"/>
</dbReference>
<comment type="subcellular location">
    <subcellularLocation>
        <location evidence="1">Cytoplasm</location>
        <location evidence="1">Cytoskeleton</location>
    </subcellularLocation>
</comment>
<keyword evidence="14" id="KW-1185">Reference proteome</keyword>
<dbReference type="SMART" id="SM00233">
    <property type="entry name" value="PH"/>
    <property type="match status" value="2"/>
</dbReference>
<keyword evidence="6" id="KW-0862">Zinc</keyword>
<accession>A0A9P1ILE4</accession>
<evidence type="ECO:0000256" key="6">
    <source>
        <dbReference type="ARBA" id="ARBA00022833"/>
    </source>
</evidence>
<keyword evidence="7" id="KW-0206">Cytoskeleton</keyword>
<name>A0A9P1ILE4_9PELO</name>
<dbReference type="PROSITE" id="PS50003">
    <property type="entry name" value="PH_DOMAIN"/>
    <property type="match status" value="1"/>
</dbReference>
<dbReference type="GO" id="GO:0005737">
    <property type="term" value="C:cytoplasm"/>
    <property type="evidence" value="ECO:0007669"/>
    <property type="project" value="TreeGrafter"/>
</dbReference>
<dbReference type="InterPro" id="IPR011993">
    <property type="entry name" value="PH-like_dom_sf"/>
</dbReference>
<evidence type="ECO:0000256" key="4">
    <source>
        <dbReference type="ARBA" id="ARBA00022723"/>
    </source>
</evidence>
<evidence type="ECO:0000256" key="5">
    <source>
        <dbReference type="ARBA" id="ARBA00022771"/>
    </source>
</evidence>
<protein>
    <submittedName>
        <fullName evidence="13">Uncharacterized protein</fullName>
    </submittedName>
</protein>
<dbReference type="Pfam" id="PF00169">
    <property type="entry name" value="PH"/>
    <property type="match status" value="1"/>
</dbReference>
<evidence type="ECO:0000256" key="8">
    <source>
        <dbReference type="PROSITE-ProRule" id="PRU00091"/>
    </source>
</evidence>
<dbReference type="Gene3D" id="2.30.29.30">
    <property type="entry name" value="Pleckstrin-homology domain (PH domain)/Phosphotyrosine-binding domain (PTB)"/>
    <property type="match status" value="1"/>
</dbReference>
<evidence type="ECO:0000259" key="10">
    <source>
        <dbReference type="PROSITE" id="PS50003"/>
    </source>
</evidence>
<dbReference type="GO" id="GO:0007010">
    <property type="term" value="P:cytoskeleton organization"/>
    <property type="evidence" value="ECO:0007669"/>
    <property type="project" value="TreeGrafter"/>
</dbReference>
<evidence type="ECO:0000259" key="12">
    <source>
        <dbReference type="PROSITE" id="PS50178"/>
    </source>
</evidence>
<dbReference type="Gene3D" id="3.30.40.10">
    <property type="entry name" value="Zinc/RING finger domain, C3HC4 (zinc finger)"/>
    <property type="match status" value="1"/>
</dbReference>
<evidence type="ECO:0000256" key="2">
    <source>
        <dbReference type="ARBA" id="ARBA00022490"/>
    </source>
</evidence>
<dbReference type="FunFam" id="3.30.40.10:FF:000913">
    <property type="entry name" value="Non-specific serine/threonine protein kinase"/>
    <property type="match status" value="1"/>
</dbReference>
<feature type="region of interest" description="Disordered" evidence="9">
    <location>
        <begin position="184"/>
        <end position="217"/>
    </location>
</feature>
<dbReference type="InterPro" id="IPR011011">
    <property type="entry name" value="Znf_FYVE_PHD"/>
</dbReference>
<proteinExistence type="predicted"/>
<dbReference type="InterPro" id="IPR001849">
    <property type="entry name" value="PH_domain"/>
</dbReference>
<feature type="region of interest" description="Disordered" evidence="9">
    <location>
        <begin position="43"/>
        <end position="107"/>
    </location>
</feature>
<reference evidence="13" key="1">
    <citation type="submission" date="2022-11" db="EMBL/GenBank/DDBJ databases">
        <authorList>
            <person name="Kikuchi T."/>
        </authorList>
    </citation>
    <scope>NUCLEOTIDE SEQUENCE</scope>
    <source>
        <strain evidence="13">PS1010</strain>
    </source>
</reference>
<feature type="compositionally biased region" description="Polar residues" evidence="9">
    <location>
        <begin position="78"/>
        <end position="88"/>
    </location>
</feature>
<organism evidence="13 14">
    <name type="scientific">Caenorhabditis angaria</name>
    <dbReference type="NCBI Taxonomy" id="860376"/>
    <lineage>
        <taxon>Eukaryota</taxon>
        <taxon>Metazoa</taxon>
        <taxon>Ecdysozoa</taxon>
        <taxon>Nematoda</taxon>
        <taxon>Chromadorea</taxon>
        <taxon>Rhabditida</taxon>
        <taxon>Rhabditina</taxon>
        <taxon>Rhabditomorpha</taxon>
        <taxon>Rhabditoidea</taxon>
        <taxon>Rhabditidae</taxon>
        <taxon>Peloderinae</taxon>
        <taxon>Caenorhabditis</taxon>
    </lineage>
</organism>
<keyword evidence="5 8" id="KW-0863">Zinc-finger</keyword>
<dbReference type="SMART" id="SM00325">
    <property type="entry name" value="RhoGEF"/>
    <property type="match status" value="1"/>
</dbReference>
<dbReference type="InterPro" id="IPR000306">
    <property type="entry name" value="Znf_FYVE"/>
</dbReference>
<dbReference type="SUPFAM" id="SSF57903">
    <property type="entry name" value="FYVE/PHD zinc finger"/>
    <property type="match status" value="1"/>
</dbReference>
<evidence type="ECO:0000256" key="9">
    <source>
        <dbReference type="SAM" id="MobiDB-lite"/>
    </source>
</evidence>
<dbReference type="Pfam" id="PF01363">
    <property type="entry name" value="FYVE"/>
    <property type="match status" value="1"/>
</dbReference>
<feature type="domain" description="PH" evidence="10">
    <location>
        <begin position="568"/>
        <end position="666"/>
    </location>
</feature>
<keyword evidence="2" id="KW-0963">Cytoplasm</keyword>
<dbReference type="InterPro" id="IPR000219">
    <property type="entry name" value="DH_dom"/>
</dbReference>
<evidence type="ECO:0000313" key="13">
    <source>
        <dbReference type="EMBL" id="CAI5447554.1"/>
    </source>
</evidence>
<evidence type="ECO:0000256" key="3">
    <source>
        <dbReference type="ARBA" id="ARBA00022658"/>
    </source>
</evidence>
<dbReference type="GO" id="GO:0008270">
    <property type="term" value="F:zinc ion binding"/>
    <property type="evidence" value="ECO:0007669"/>
    <property type="project" value="UniProtKB-KW"/>
</dbReference>
<evidence type="ECO:0000313" key="14">
    <source>
        <dbReference type="Proteomes" id="UP001152747"/>
    </source>
</evidence>
<feature type="compositionally biased region" description="Polar residues" evidence="9">
    <location>
        <begin position="743"/>
        <end position="752"/>
    </location>
</feature>
<gene>
    <name evidence="13" type="ORF">CAMP_LOCUS10191</name>
</gene>
<dbReference type="PANTHER" id="PTHR12673">
    <property type="entry name" value="FACIOGENITAL DYSPLASIA PROTEIN"/>
    <property type="match status" value="1"/>
</dbReference>
<dbReference type="InterPro" id="IPR035899">
    <property type="entry name" value="DBL_dom_sf"/>
</dbReference>
<dbReference type="SUPFAM" id="SSF48065">
    <property type="entry name" value="DBL homology domain (DH-domain)"/>
    <property type="match status" value="1"/>
</dbReference>
<evidence type="ECO:0000256" key="7">
    <source>
        <dbReference type="ARBA" id="ARBA00023212"/>
    </source>
</evidence>
<dbReference type="PANTHER" id="PTHR12673:SF271">
    <property type="entry name" value="FYVE, RHOGEF AND PH DOMAIN-CONTAINING PROTEIN TAG-77"/>
    <property type="match status" value="1"/>
</dbReference>
<dbReference type="InterPro" id="IPR013083">
    <property type="entry name" value="Znf_RING/FYVE/PHD"/>
</dbReference>
<feature type="compositionally biased region" description="Basic and acidic residues" evidence="9">
    <location>
        <begin position="705"/>
        <end position="716"/>
    </location>
</feature>
<comment type="caution">
    <text evidence="13">The sequence shown here is derived from an EMBL/GenBank/DDBJ whole genome shotgun (WGS) entry which is preliminary data.</text>
</comment>
<dbReference type="GO" id="GO:0046847">
    <property type="term" value="P:filopodium assembly"/>
    <property type="evidence" value="ECO:0007669"/>
    <property type="project" value="TreeGrafter"/>
</dbReference>
<dbReference type="OrthoDB" id="245697at2759"/>
<feature type="domain" description="DH" evidence="11">
    <location>
        <begin position="347"/>
        <end position="540"/>
    </location>
</feature>
<keyword evidence="3" id="KW-0344">Guanine-nucleotide releasing factor</keyword>
<dbReference type="InterPro" id="IPR051092">
    <property type="entry name" value="FYVE_RhoGEF_PH"/>
</dbReference>
<dbReference type="Proteomes" id="UP001152747">
    <property type="component" value="Unassembled WGS sequence"/>
</dbReference>
<keyword evidence="4" id="KW-0479">Metal-binding</keyword>
<evidence type="ECO:0000259" key="11">
    <source>
        <dbReference type="PROSITE" id="PS50010"/>
    </source>
</evidence>